<keyword evidence="6 18" id="KW-0732">Signal</keyword>
<dbReference type="Gene3D" id="2.120.10.30">
    <property type="entry name" value="TolB, C-terminal domain"/>
    <property type="match status" value="1"/>
</dbReference>
<dbReference type="FunFam" id="2.120.10.30:FF:000083">
    <property type="entry name" value="Peptidyl-glycine alpha-amidating monooxygenase B"/>
    <property type="match status" value="1"/>
</dbReference>
<evidence type="ECO:0000256" key="3">
    <source>
        <dbReference type="ARBA" id="ARBA00012343"/>
    </source>
</evidence>
<keyword evidence="4" id="KW-0964">Secreted</keyword>
<evidence type="ECO:0000256" key="15">
    <source>
        <dbReference type="PROSITE-ProRule" id="PRU00504"/>
    </source>
</evidence>
<dbReference type="CDD" id="cd14958">
    <property type="entry name" value="NHL_PAL_like"/>
    <property type="match status" value="1"/>
</dbReference>
<keyword evidence="13" id="KW-0106">Calcium</keyword>
<dbReference type="InterPro" id="IPR001258">
    <property type="entry name" value="NHL_repeat"/>
</dbReference>
<keyword evidence="9 14" id="KW-1015">Disulfide bond</keyword>
<dbReference type="EMBL" id="JAZDUA010000446">
    <property type="protein sequence ID" value="KAK7792479.1"/>
    <property type="molecule type" value="Genomic_DNA"/>
</dbReference>
<evidence type="ECO:0000256" key="14">
    <source>
        <dbReference type="PIRSR" id="PIRSR600720-3"/>
    </source>
</evidence>
<keyword evidence="10" id="KW-0325">Glycoprotein</keyword>
<dbReference type="PRINTS" id="PR00790">
    <property type="entry name" value="PAMONOXGNASE"/>
</dbReference>
<feature type="chain" id="PRO_5042983451" description="peptidylamidoglycolate lyase" evidence="18">
    <location>
        <begin position="22"/>
        <end position="518"/>
    </location>
</feature>
<evidence type="ECO:0000256" key="1">
    <source>
        <dbReference type="ARBA" id="ARBA00000686"/>
    </source>
</evidence>
<dbReference type="PANTHER" id="PTHR10680">
    <property type="entry name" value="PEPTIDYL-GLYCINE ALPHA-AMIDATING MONOOXYGENASE"/>
    <property type="match status" value="1"/>
</dbReference>
<dbReference type="GO" id="GO:0004598">
    <property type="term" value="F:peptidylamidoglycolate lyase activity"/>
    <property type="evidence" value="ECO:0007669"/>
    <property type="project" value="UniProtKB-EC"/>
</dbReference>
<dbReference type="GO" id="GO:0005576">
    <property type="term" value="C:extracellular region"/>
    <property type="evidence" value="ECO:0007669"/>
    <property type="project" value="UniProtKB-SubCell"/>
</dbReference>
<dbReference type="AlphaFoldDB" id="A0AAN9VCF0"/>
<evidence type="ECO:0000256" key="10">
    <source>
        <dbReference type="ARBA" id="ARBA00023180"/>
    </source>
</evidence>
<keyword evidence="17" id="KW-1133">Transmembrane helix</keyword>
<keyword evidence="11" id="KW-0456">Lyase</keyword>
<dbReference type="EC" id="4.3.2.5" evidence="3"/>
<feature type="binding site" evidence="13">
    <location>
        <position position="294"/>
    </location>
    <ligand>
        <name>Zn(2+)</name>
        <dbReference type="ChEBI" id="CHEBI:29105"/>
        <note>catalytic</note>
    </ligand>
</feature>
<sequence length="518" mass="57149">MKPNPVILFAILLTVIHIANTSNNKRHSEGAYTSQGRNGNTGTEYSEYADYAKLHHHTRTLDRNNLPVESREAMNPGFMGTRSNQHKKYQTKSTSANLKLVPNWPDPSKQLGQVAAVDIDMNRNVVVFHRGDRVWSAQTFTYGNVYNEKELGPIQQNPVVVFHATTGAVIEEWGSNLFYLPHGLTIDFENNIWVTDVALHQVFKFSANRTSAKPSLILGQQFVPGSDNNHFCKPTDVAVLSNGDFFVSDGYCNSRIVKFDRTGKKLMEWGRSTLNFAVTRFQEKPPPNNFLVPHALAVDEDNGTLFVADRENGRVQCFNTSTGVFIRQLHSYLMGPRIFSVAYAPVQGGLLYIVNGPSLGNVSIKVDGFVVSLASEELVAYFNSDGAGFQNPHDVAVTKDGSEVYVVELQPFKVWKFVQGNLNISVPVRPSKNENLTSAGNITSISQYTKNPKVSPMATAAAVPSVKVQNGPSRGSIIATIAAIASVITVIIIAATVIILRIRRGSSKLYSELDMYYD</sequence>
<feature type="repeat" description="NHL" evidence="15">
    <location>
        <begin position="278"/>
        <end position="321"/>
    </location>
</feature>
<feature type="repeat" description="NHL" evidence="15">
    <location>
        <begin position="167"/>
        <end position="208"/>
    </location>
</feature>
<evidence type="ECO:0000256" key="4">
    <source>
        <dbReference type="ARBA" id="ARBA00022525"/>
    </source>
</evidence>
<reference evidence="19 20" key="1">
    <citation type="submission" date="2024-03" db="EMBL/GenBank/DDBJ databases">
        <title>The genome assembly and annotation of the cricket Gryllus longicercus Weissman &amp; Gray.</title>
        <authorList>
            <person name="Szrajer S."/>
            <person name="Gray D."/>
            <person name="Ylla G."/>
        </authorList>
    </citation>
    <scope>NUCLEOTIDE SEQUENCE [LARGE SCALE GENOMIC DNA]</scope>
    <source>
        <strain evidence="19">DAG 2021-001</strain>
        <tissue evidence="19">Whole body minus gut</tissue>
    </source>
</reference>
<accession>A0AAN9VCF0</accession>
<feature type="binding site" evidence="13">
    <location>
        <position position="394"/>
    </location>
    <ligand>
        <name>Ca(2+)</name>
        <dbReference type="ChEBI" id="CHEBI:29108"/>
        <note>structural</note>
    </ligand>
</feature>
<evidence type="ECO:0000256" key="7">
    <source>
        <dbReference type="ARBA" id="ARBA00022737"/>
    </source>
</evidence>
<dbReference type="Pfam" id="PF01436">
    <property type="entry name" value="NHL"/>
    <property type="match status" value="2"/>
</dbReference>
<evidence type="ECO:0000256" key="12">
    <source>
        <dbReference type="PIRSR" id="PIRSR600720-1"/>
    </source>
</evidence>
<evidence type="ECO:0000256" key="13">
    <source>
        <dbReference type="PIRSR" id="PIRSR600720-2"/>
    </source>
</evidence>
<feature type="disulfide bond" evidence="14">
    <location>
        <begin position="232"/>
        <end position="252"/>
    </location>
</feature>
<feature type="transmembrane region" description="Helical" evidence="17">
    <location>
        <begin position="477"/>
        <end position="500"/>
    </location>
</feature>
<dbReference type="GO" id="GO:0016020">
    <property type="term" value="C:membrane"/>
    <property type="evidence" value="ECO:0007669"/>
    <property type="project" value="InterPro"/>
</dbReference>
<feature type="binding site" evidence="13">
    <location>
        <position position="393"/>
    </location>
    <ligand>
        <name>Zn(2+)</name>
        <dbReference type="ChEBI" id="CHEBI:29105"/>
        <note>catalytic</note>
    </ligand>
</feature>
<feature type="binding site" evidence="13">
    <location>
        <position position="117"/>
    </location>
    <ligand>
        <name>Ca(2+)</name>
        <dbReference type="ChEBI" id="CHEBI:29108"/>
        <note>structural</note>
    </ligand>
</feature>
<feature type="compositionally biased region" description="Polar residues" evidence="16">
    <location>
        <begin position="31"/>
        <end position="44"/>
    </location>
</feature>
<feature type="region of interest" description="Disordered" evidence="16">
    <location>
        <begin position="25"/>
        <end position="44"/>
    </location>
</feature>
<dbReference type="InterPro" id="IPR000720">
    <property type="entry name" value="PHM/PAL"/>
</dbReference>
<keyword evidence="20" id="KW-1185">Reference proteome</keyword>
<comment type="subcellular location">
    <subcellularLocation>
        <location evidence="2">Secreted</location>
    </subcellularLocation>
</comment>
<feature type="binding site" evidence="12">
    <location>
        <position position="310"/>
    </location>
    <ligand>
        <name>a protein</name>
        <dbReference type="ChEBI" id="CHEBI:16541"/>
    </ligand>
    <ligandPart>
        <name>C-terminal Xaa-(2S)-2-hydroxyglycine residue</name>
        <dbReference type="ChEBI" id="CHEBI:142768"/>
    </ligandPart>
</feature>
<evidence type="ECO:0000256" key="9">
    <source>
        <dbReference type="ARBA" id="ARBA00023157"/>
    </source>
</evidence>
<dbReference type="Proteomes" id="UP001378592">
    <property type="component" value="Unassembled WGS sequence"/>
</dbReference>
<keyword evidence="8 13" id="KW-0862">Zinc</keyword>
<feature type="signal peptide" evidence="18">
    <location>
        <begin position="1"/>
        <end position="21"/>
    </location>
</feature>
<organism evidence="19 20">
    <name type="scientific">Gryllus longicercus</name>
    <dbReference type="NCBI Taxonomy" id="2509291"/>
    <lineage>
        <taxon>Eukaryota</taxon>
        <taxon>Metazoa</taxon>
        <taxon>Ecdysozoa</taxon>
        <taxon>Arthropoda</taxon>
        <taxon>Hexapoda</taxon>
        <taxon>Insecta</taxon>
        <taxon>Pterygota</taxon>
        <taxon>Neoptera</taxon>
        <taxon>Polyneoptera</taxon>
        <taxon>Orthoptera</taxon>
        <taxon>Ensifera</taxon>
        <taxon>Gryllidea</taxon>
        <taxon>Grylloidea</taxon>
        <taxon>Gryllidae</taxon>
        <taxon>Gryllinae</taxon>
        <taxon>Gryllus</taxon>
    </lineage>
</organism>
<evidence type="ECO:0000256" key="18">
    <source>
        <dbReference type="SAM" id="SignalP"/>
    </source>
</evidence>
<comment type="cofactor">
    <cofactor evidence="13">
        <name>Zn(2+)</name>
        <dbReference type="ChEBI" id="CHEBI:29105"/>
    </cofactor>
    <text evidence="13">Binds one Zn(2+) ion per subunit.</text>
</comment>
<dbReference type="SUPFAM" id="SSF63829">
    <property type="entry name" value="Calcium-dependent phosphotriesterase"/>
    <property type="match status" value="1"/>
</dbReference>
<feature type="binding site" evidence="13">
    <location>
        <position position="184"/>
    </location>
    <ligand>
        <name>Ca(2+)</name>
        <dbReference type="ChEBI" id="CHEBI:29108"/>
        <note>structural</note>
    </ligand>
</feature>
<proteinExistence type="predicted"/>
<evidence type="ECO:0000256" key="2">
    <source>
        <dbReference type="ARBA" id="ARBA00004613"/>
    </source>
</evidence>
<protein>
    <recommendedName>
        <fullName evidence="3">peptidylamidoglycolate lyase</fullName>
        <ecNumber evidence="3">4.3.2.5</ecNumber>
    </recommendedName>
</protein>
<evidence type="ECO:0000256" key="16">
    <source>
        <dbReference type="SAM" id="MobiDB-lite"/>
    </source>
</evidence>
<dbReference type="GO" id="GO:0046872">
    <property type="term" value="F:metal ion binding"/>
    <property type="evidence" value="ECO:0007669"/>
    <property type="project" value="UniProtKB-KW"/>
</dbReference>
<comment type="catalytic activity">
    <reaction evidence="1">
        <text>a [peptide]-C-terminal (2S)-2-hydroxyglycine = a [peptide]-C-terminal amide + glyoxylate</text>
        <dbReference type="Rhea" id="RHEA:20924"/>
        <dbReference type="Rhea" id="RHEA-COMP:13485"/>
        <dbReference type="Rhea" id="RHEA-COMP:15321"/>
        <dbReference type="ChEBI" id="CHEBI:36655"/>
        <dbReference type="ChEBI" id="CHEBI:137001"/>
        <dbReference type="ChEBI" id="CHEBI:142768"/>
        <dbReference type="EC" id="4.3.2.5"/>
    </reaction>
</comment>
<keyword evidence="5 13" id="KW-0479">Metal-binding</keyword>
<dbReference type="InterPro" id="IPR011042">
    <property type="entry name" value="6-blade_b-propeller_TolB-like"/>
</dbReference>
<gene>
    <name evidence="19" type="ORF">R5R35_013863</name>
</gene>
<comment type="caution">
    <text evidence="19">The sequence shown here is derived from an EMBL/GenBank/DDBJ whole genome shotgun (WGS) entry which is preliminary data.</text>
</comment>
<feature type="repeat" description="NHL" evidence="15">
    <location>
        <begin position="218"/>
        <end position="262"/>
    </location>
</feature>
<evidence type="ECO:0000256" key="17">
    <source>
        <dbReference type="SAM" id="Phobius"/>
    </source>
</evidence>
<dbReference type="GO" id="GO:0006518">
    <property type="term" value="P:peptide metabolic process"/>
    <property type="evidence" value="ECO:0007669"/>
    <property type="project" value="InterPro"/>
</dbReference>
<feature type="binding site" evidence="12">
    <location>
        <position position="130"/>
    </location>
    <ligand>
        <name>a protein</name>
        <dbReference type="ChEBI" id="CHEBI:16541"/>
    </ligand>
    <ligandPart>
        <name>C-terminal Xaa-(2S)-2-hydroxyglycine residue</name>
        <dbReference type="ChEBI" id="CHEBI:142768"/>
    </ligandPart>
</feature>
<feature type="binding site" evidence="12">
    <location>
        <position position="251"/>
    </location>
    <ligand>
        <name>a protein</name>
        <dbReference type="ChEBI" id="CHEBI:16541"/>
    </ligand>
    <ligandPart>
        <name>C-terminal Xaa-(2S)-2-hydroxyglycine residue</name>
        <dbReference type="ChEBI" id="CHEBI:142768"/>
    </ligandPart>
</feature>
<evidence type="ECO:0000256" key="6">
    <source>
        <dbReference type="ARBA" id="ARBA00022729"/>
    </source>
</evidence>
<evidence type="ECO:0000256" key="5">
    <source>
        <dbReference type="ARBA" id="ARBA00022723"/>
    </source>
</evidence>
<feature type="binding site" evidence="13">
    <location>
        <position position="182"/>
    </location>
    <ligand>
        <name>Zn(2+)</name>
        <dbReference type="ChEBI" id="CHEBI:29105"/>
        <note>catalytic</note>
    </ligand>
</feature>
<evidence type="ECO:0000256" key="11">
    <source>
        <dbReference type="ARBA" id="ARBA00023239"/>
    </source>
</evidence>
<evidence type="ECO:0000313" key="20">
    <source>
        <dbReference type="Proteomes" id="UP001378592"/>
    </source>
</evidence>
<keyword evidence="7" id="KW-0677">Repeat</keyword>
<dbReference type="PROSITE" id="PS51125">
    <property type="entry name" value="NHL"/>
    <property type="match status" value="3"/>
</dbReference>
<keyword evidence="17" id="KW-0812">Transmembrane</keyword>
<evidence type="ECO:0000256" key="8">
    <source>
        <dbReference type="ARBA" id="ARBA00022833"/>
    </source>
</evidence>
<dbReference type="PANTHER" id="PTHR10680:SF14">
    <property type="entry name" value="PEPTIDYL-GLYCINE ALPHA-AMIDATING MONOOXYGENASE"/>
    <property type="match status" value="1"/>
</dbReference>
<name>A0AAN9VCF0_9ORTH</name>
<evidence type="ECO:0000313" key="19">
    <source>
        <dbReference type="EMBL" id="KAK7792479.1"/>
    </source>
</evidence>
<keyword evidence="17" id="KW-0472">Membrane</keyword>